<dbReference type="RefSeq" id="WP_184360201.1">
    <property type="nucleotide sequence ID" value="NZ_BAAAKM010000028.1"/>
</dbReference>
<dbReference type="PANTHER" id="PTHR43252">
    <property type="entry name" value="TRANSCRIPTIONAL REGULATOR YQJI"/>
    <property type="match status" value="1"/>
</dbReference>
<dbReference type="Pfam" id="PF10400">
    <property type="entry name" value="Vir_act_alpha_C"/>
    <property type="match status" value="1"/>
</dbReference>
<dbReference type="InterPro" id="IPR018309">
    <property type="entry name" value="Tscrpt_reg_PadR_C"/>
</dbReference>
<dbReference type="EMBL" id="JACHDO010000001">
    <property type="protein sequence ID" value="MBB5488873.1"/>
    <property type="molecule type" value="Genomic_DNA"/>
</dbReference>
<dbReference type="AlphaFoldDB" id="A0A840W0S1"/>
<sequence length="175" mass="19674">MAHVILGMLLISQQSLYDLIKTFGHTVSLFYSASAGSIKRALDGLLSRGLIEVASVDPGARGRKVYRVTETGREEFRTWMTGDLMGTDTEVAALSRLYFLGLLAPQERGPVLERIIESYESDLSRLTALNEQIEGREVPEGHQDVIAYQRATLDYGLATQRFAIDWFRAQADRYR</sequence>
<name>A0A840W0S1_9ACTN</name>
<feature type="domain" description="Transcription regulator PadR C-terminal" evidence="2">
    <location>
        <begin position="94"/>
        <end position="169"/>
    </location>
</feature>
<evidence type="ECO:0000259" key="2">
    <source>
        <dbReference type="Pfam" id="PF10400"/>
    </source>
</evidence>
<dbReference type="SUPFAM" id="SSF46785">
    <property type="entry name" value="Winged helix' DNA-binding domain"/>
    <property type="match status" value="1"/>
</dbReference>
<reference evidence="3 4" key="1">
    <citation type="submission" date="2020-08" db="EMBL/GenBank/DDBJ databases">
        <title>Sequencing the genomes of 1000 actinobacteria strains.</title>
        <authorList>
            <person name="Klenk H.-P."/>
        </authorList>
    </citation>
    <scope>NUCLEOTIDE SEQUENCE [LARGE SCALE GENOMIC DNA]</scope>
    <source>
        <strain evidence="3 4">DSM 44598</strain>
    </source>
</reference>
<evidence type="ECO:0000313" key="4">
    <source>
        <dbReference type="Proteomes" id="UP000579647"/>
    </source>
</evidence>
<protein>
    <submittedName>
        <fullName evidence="3">DNA-binding PadR family transcriptional regulator</fullName>
    </submittedName>
</protein>
<dbReference type="GO" id="GO:0003677">
    <property type="term" value="F:DNA binding"/>
    <property type="evidence" value="ECO:0007669"/>
    <property type="project" value="UniProtKB-KW"/>
</dbReference>
<gene>
    <name evidence="3" type="ORF">HNR07_000010</name>
</gene>
<dbReference type="InterPro" id="IPR005149">
    <property type="entry name" value="Tscrpt_reg_PadR_N"/>
</dbReference>
<proteinExistence type="predicted"/>
<dbReference type="Proteomes" id="UP000579647">
    <property type="component" value="Unassembled WGS sequence"/>
</dbReference>
<dbReference type="Gene3D" id="1.10.10.10">
    <property type="entry name" value="Winged helix-like DNA-binding domain superfamily/Winged helix DNA-binding domain"/>
    <property type="match status" value="1"/>
</dbReference>
<dbReference type="InterPro" id="IPR036390">
    <property type="entry name" value="WH_DNA-bd_sf"/>
</dbReference>
<evidence type="ECO:0000259" key="1">
    <source>
        <dbReference type="Pfam" id="PF03551"/>
    </source>
</evidence>
<evidence type="ECO:0000313" key="3">
    <source>
        <dbReference type="EMBL" id="MBB5488873.1"/>
    </source>
</evidence>
<comment type="caution">
    <text evidence="3">The sequence shown here is derived from an EMBL/GenBank/DDBJ whole genome shotgun (WGS) entry which is preliminary data.</text>
</comment>
<accession>A0A840W0S1</accession>
<organism evidence="3 4">
    <name type="scientific">Nocardiopsis metallicus</name>
    <dbReference type="NCBI Taxonomy" id="179819"/>
    <lineage>
        <taxon>Bacteria</taxon>
        <taxon>Bacillati</taxon>
        <taxon>Actinomycetota</taxon>
        <taxon>Actinomycetes</taxon>
        <taxon>Streptosporangiales</taxon>
        <taxon>Nocardiopsidaceae</taxon>
        <taxon>Nocardiopsis</taxon>
    </lineage>
</organism>
<feature type="domain" description="Transcription regulator PadR N-terminal" evidence="1">
    <location>
        <begin position="16"/>
        <end position="77"/>
    </location>
</feature>
<keyword evidence="4" id="KW-1185">Reference proteome</keyword>
<dbReference type="Pfam" id="PF03551">
    <property type="entry name" value="PadR"/>
    <property type="match status" value="1"/>
</dbReference>
<dbReference type="InterPro" id="IPR036388">
    <property type="entry name" value="WH-like_DNA-bd_sf"/>
</dbReference>
<keyword evidence="3" id="KW-0238">DNA-binding</keyword>
<dbReference type="PANTHER" id="PTHR43252:SF2">
    <property type="entry name" value="TRANSCRIPTION REGULATOR, PADR-LIKE FAMILY"/>
    <property type="match status" value="1"/>
</dbReference>